<reference evidence="3 4" key="1">
    <citation type="submission" date="2024-06" db="EMBL/GenBank/DDBJ databases">
        <title>Genomic Encyclopedia of Type Strains, Phase V (KMG-V): Genome sequencing to study the core and pangenomes of soil and plant-associated prokaryotes.</title>
        <authorList>
            <person name="Whitman W."/>
        </authorList>
    </citation>
    <scope>NUCLEOTIDE SEQUENCE [LARGE SCALE GENOMIC DNA]</scope>
    <source>
        <strain evidence="3 4">NE40</strain>
    </source>
</reference>
<protein>
    <submittedName>
        <fullName evidence="3">FtsZ-binding cell division protein ZapB</fullName>
    </submittedName>
</protein>
<keyword evidence="1" id="KW-0175">Coiled coil</keyword>
<dbReference type="Gene3D" id="6.10.250.1080">
    <property type="match status" value="1"/>
</dbReference>
<proteinExistence type="predicted"/>
<evidence type="ECO:0000256" key="1">
    <source>
        <dbReference type="SAM" id="Coils"/>
    </source>
</evidence>
<keyword evidence="2" id="KW-0812">Transmembrane</keyword>
<dbReference type="GO" id="GO:0051301">
    <property type="term" value="P:cell division"/>
    <property type="evidence" value="ECO:0007669"/>
    <property type="project" value="UniProtKB-KW"/>
</dbReference>
<evidence type="ECO:0000313" key="4">
    <source>
        <dbReference type="Proteomes" id="UP001549366"/>
    </source>
</evidence>
<keyword evidence="4" id="KW-1185">Reference proteome</keyword>
<dbReference type="Proteomes" id="UP001549366">
    <property type="component" value="Unassembled WGS sequence"/>
</dbReference>
<keyword evidence="3" id="KW-0132">Cell division</keyword>
<feature type="transmembrane region" description="Helical" evidence="2">
    <location>
        <begin position="12"/>
        <end position="32"/>
    </location>
</feature>
<accession>A0ABV2SP27</accession>
<gene>
    <name evidence="3" type="ORF">V5J35_004840</name>
</gene>
<comment type="caution">
    <text evidence="3">The sequence shown here is derived from an EMBL/GenBank/DDBJ whole genome shotgun (WGS) entry which is preliminary data.</text>
</comment>
<dbReference type="RefSeq" id="WP_354011504.1">
    <property type="nucleotide sequence ID" value="NZ_JBEWTA010000002.1"/>
</dbReference>
<keyword evidence="2" id="KW-1133">Transmembrane helix</keyword>
<evidence type="ECO:0000256" key="2">
    <source>
        <dbReference type="SAM" id="Phobius"/>
    </source>
</evidence>
<dbReference type="EMBL" id="JBEWTB010000003">
    <property type="protein sequence ID" value="MET4759521.1"/>
    <property type="molecule type" value="Genomic_DNA"/>
</dbReference>
<evidence type="ECO:0000313" key="3">
    <source>
        <dbReference type="EMBL" id="MET4759521.1"/>
    </source>
</evidence>
<name>A0ABV2SP27_9GAMM</name>
<organism evidence="3 4">
    <name type="scientific">Endozoicomonas lisbonensis</name>
    <dbReference type="NCBI Taxonomy" id="3120522"/>
    <lineage>
        <taxon>Bacteria</taxon>
        <taxon>Pseudomonadati</taxon>
        <taxon>Pseudomonadota</taxon>
        <taxon>Gammaproteobacteria</taxon>
        <taxon>Oceanospirillales</taxon>
        <taxon>Endozoicomonadaceae</taxon>
        <taxon>Endozoicomonas</taxon>
    </lineage>
</organism>
<sequence>MDFLSQLLSLPATPVQMTGMGVAIGVGVSGFWTHMTKRLKQPIVEAEASRIRDESALLAVQRHNEIASMLRKELEEQLETIKSSSQRTIENLESRINGLESVIRSQRDQIASLESRNQTLESDNRALNERYQQLLDRINLG</sequence>
<keyword evidence="3" id="KW-0131">Cell cycle</keyword>
<keyword evidence="2" id="KW-0472">Membrane</keyword>
<feature type="coiled-coil region" evidence="1">
    <location>
        <begin position="60"/>
        <end position="137"/>
    </location>
</feature>